<dbReference type="EMBL" id="AFCJ01000893">
    <property type="protein sequence ID" value="EHC40291.1"/>
    <property type="molecule type" value="Genomic_DNA"/>
</dbReference>
<dbReference type="AlphaFoldDB" id="G5LN72"/>
<name>G5LN72_SALET</name>
<dbReference type="PANTHER" id="PTHR11102">
    <property type="entry name" value="SEL-1-LIKE PROTEIN"/>
    <property type="match status" value="1"/>
</dbReference>
<dbReference type="InterPro" id="IPR050767">
    <property type="entry name" value="Sel1_AlgK"/>
</dbReference>
<evidence type="ECO:0000313" key="1">
    <source>
        <dbReference type="EMBL" id="EHC40291.1"/>
    </source>
</evidence>
<gene>
    <name evidence="1" type="ORF">LTSEALA_2062</name>
</gene>
<sequence>MRVFCKQKNDDAAYNHAINDNKDSCMRFSSIFKIIILNIFISKMAHAAVCEERYPADSEECQYVQELEQKAEQGDESAQFSLGSWYAEGRYVKPDYKLAIKWLEKAGKQGSDFSYFILGYHYNYGENFPLSRQKALEWYRKAAELGDSSTQEILGDAYMYGDGFPQNTQLALEWYRKAASPTNDAGVV</sequence>
<dbReference type="Proteomes" id="UP000004642">
    <property type="component" value="Unassembled WGS sequence"/>
</dbReference>
<dbReference type="InterPro" id="IPR006597">
    <property type="entry name" value="Sel1-like"/>
</dbReference>
<protein>
    <submittedName>
        <fullName evidence="1">Tetratricopeptide repeat family protein</fullName>
    </submittedName>
</protein>
<feature type="non-terminal residue" evidence="1">
    <location>
        <position position="188"/>
    </location>
</feature>
<dbReference type="Pfam" id="PF08238">
    <property type="entry name" value="Sel1"/>
    <property type="match status" value="3"/>
</dbReference>
<dbReference type="PANTHER" id="PTHR11102:SF160">
    <property type="entry name" value="ERAD-ASSOCIATED E3 UBIQUITIN-PROTEIN LIGASE COMPONENT HRD3"/>
    <property type="match status" value="1"/>
</dbReference>
<dbReference type="SMART" id="SM00671">
    <property type="entry name" value="SEL1"/>
    <property type="match status" value="3"/>
</dbReference>
<dbReference type="Gene3D" id="1.25.40.10">
    <property type="entry name" value="Tetratricopeptide repeat domain"/>
    <property type="match status" value="1"/>
</dbReference>
<proteinExistence type="predicted"/>
<dbReference type="SUPFAM" id="SSF81901">
    <property type="entry name" value="HCP-like"/>
    <property type="match status" value="1"/>
</dbReference>
<comment type="caution">
    <text evidence="1">The sequence shown here is derived from an EMBL/GenBank/DDBJ whole genome shotgun (WGS) entry which is preliminary data.</text>
</comment>
<dbReference type="InterPro" id="IPR011990">
    <property type="entry name" value="TPR-like_helical_dom_sf"/>
</dbReference>
<organism evidence="1 2">
    <name type="scientific">Salmonella enterica subsp. enterica serovar Alachua str. R6-377</name>
    <dbReference type="NCBI Taxonomy" id="913241"/>
    <lineage>
        <taxon>Bacteria</taxon>
        <taxon>Pseudomonadati</taxon>
        <taxon>Pseudomonadota</taxon>
        <taxon>Gammaproteobacteria</taxon>
        <taxon>Enterobacterales</taxon>
        <taxon>Enterobacteriaceae</taxon>
        <taxon>Salmonella</taxon>
    </lineage>
</organism>
<evidence type="ECO:0000313" key="2">
    <source>
        <dbReference type="Proteomes" id="UP000004642"/>
    </source>
</evidence>
<reference evidence="1 2" key="1">
    <citation type="journal article" date="2011" name="BMC Genomics">
        <title>Genome sequencing reveals diversification of virulence factor content and possible host adaptation in distinct subpopulations of Salmonella enterica.</title>
        <authorList>
            <person name="den Bakker H.C."/>
            <person name="Moreno Switt A.I."/>
            <person name="Govoni G."/>
            <person name="Cummings C.A."/>
            <person name="Ranieri M.L."/>
            <person name="Degoricija L."/>
            <person name="Hoelzer K."/>
            <person name="Rodriguez-Rivera L.D."/>
            <person name="Brown S."/>
            <person name="Bolchacova E."/>
            <person name="Furtado M.R."/>
            <person name="Wiedmann M."/>
        </authorList>
    </citation>
    <scope>NUCLEOTIDE SEQUENCE [LARGE SCALE GENOMIC DNA]</scope>
    <source>
        <strain evidence="1 2">R6-377</strain>
    </source>
</reference>
<accession>G5LN72</accession>